<dbReference type="EMBL" id="JBHSAV010000094">
    <property type="protein sequence ID" value="MFC3978328.1"/>
    <property type="molecule type" value="Genomic_DNA"/>
</dbReference>
<gene>
    <name evidence="1" type="ORF">ACFOUP_18235</name>
</gene>
<dbReference type="RefSeq" id="WP_262916618.1">
    <property type="nucleotide sequence ID" value="NZ_JAKZGR010000008.1"/>
</dbReference>
<name>A0ABV8EPR4_9BACT</name>
<accession>A0ABV8EPR4</accession>
<proteinExistence type="predicted"/>
<evidence type="ECO:0000313" key="1">
    <source>
        <dbReference type="EMBL" id="MFC3978328.1"/>
    </source>
</evidence>
<sequence>MMNLLRLASGWQLKVPIVDLFHIGEPWTAQKKASREIDQLFA</sequence>
<reference evidence="2" key="1">
    <citation type="journal article" date="2019" name="Int. J. Syst. Evol. Microbiol.">
        <title>The Global Catalogue of Microorganisms (GCM) 10K type strain sequencing project: providing services to taxonomists for standard genome sequencing and annotation.</title>
        <authorList>
            <consortium name="The Broad Institute Genomics Platform"/>
            <consortium name="The Broad Institute Genome Sequencing Center for Infectious Disease"/>
            <person name="Wu L."/>
            <person name="Ma J."/>
        </authorList>
    </citation>
    <scope>NUCLEOTIDE SEQUENCE [LARGE SCALE GENOMIC DNA]</scope>
    <source>
        <strain evidence="2">CECT 8551</strain>
    </source>
</reference>
<dbReference type="Proteomes" id="UP001595766">
    <property type="component" value="Unassembled WGS sequence"/>
</dbReference>
<keyword evidence="2" id="KW-1185">Reference proteome</keyword>
<comment type="caution">
    <text evidence="1">The sequence shown here is derived from an EMBL/GenBank/DDBJ whole genome shotgun (WGS) entry which is preliminary data.</text>
</comment>
<organism evidence="1 2">
    <name type="scientific">Belliella kenyensis</name>
    <dbReference type="NCBI Taxonomy" id="1472724"/>
    <lineage>
        <taxon>Bacteria</taxon>
        <taxon>Pseudomonadati</taxon>
        <taxon>Bacteroidota</taxon>
        <taxon>Cytophagia</taxon>
        <taxon>Cytophagales</taxon>
        <taxon>Cyclobacteriaceae</taxon>
        <taxon>Belliella</taxon>
    </lineage>
</organism>
<evidence type="ECO:0000313" key="2">
    <source>
        <dbReference type="Proteomes" id="UP001595766"/>
    </source>
</evidence>
<protein>
    <submittedName>
        <fullName evidence="1">Uncharacterized protein</fullName>
    </submittedName>
</protein>